<dbReference type="PANTHER" id="PTHR43671:SF71">
    <property type="entry name" value="SERINE_THREONINE-PROTEIN KINASE NEK3"/>
    <property type="match status" value="1"/>
</dbReference>
<comment type="catalytic activity">
    <reaction evidence="8">
        <text>L-threonyl-[protein] + ATP = O-phospho-L-threonyl-[protein] + ADP + H(+)</text>
        <dbReference type="Rhea" id="RHEA:46608"/>
        <dbReference type="Rhea" id="RHEA-COMP:11060"/>
        <dbReference type="Rhea" id="RHEA-COMP:11605"/>
        <dbReference type="ChEBI" id="CHEBI:15378"/>
        <dbReference type="ChEBI" id="CHEBI:30013"/>
        <dbReference type="ChEBI" id="CHEBI:30616"/>
        <dbReference type="ChEBI" id="CHEBI:61977"/>
        <dbReference type="ChEBI" id="CHEBI:456216"/>
        <dbReference type="EC" id="2.7.11.1"/>
    </reaction>
</comment>
<dbReference type="PROSITE" id="PS00107">
    <property type="entry name" value="PROTEIN_KINASE_ATP"/>
    <property type="match status" value="1"/>
</dbReference>
<comment type="similarity">
    <text evidence="1">Belongs to the protein kinase superfamily. NEK Ser/Thr protein kinase family. NIMA subfamily.</text>
</comment>
<evidence type="ECO:0000256" key="3">
    <source>
        <dbReference type="ARBA" id="ARBA00022527"/>
    </source>
</evidence>
<dbReference type="SUPFAM" id="SSF56112">
    <property type="entry name" value="Protein kinase-like (PK-like)"/>
    <property type="match status" value="1"/>
</dbReference>
<evidence type="ECO:0000256" key="7">
    <source>
        <dbReference type="ARBA" id="ARBA00022840"/>
    </source>
</evidence>
<evidence type="ECO:0000313" key="14">
    <source>
        <dbReference type="EMBL" id="RLN36496.1"/>
    </source>
</evidence>
<evidence type="ECO:0000256" key="8">
    <source>
        <dbReference type="ARBA" id="ARBA00047899"/>
    </source>
</evidence>
<dbReference type="InterPro" id="IPR050660">
    <property type="entry name" value="NEK_Ser/Thr_kinase"/>
</dbReference>
<dbReference type="AlphaFoldDB" id="A0A3L6TID7"/>
<name>A0A3L6TID7_PANMI</name>
<dbReference type="InterPro" id="IPR008271">
    <property type="entry name" value="Ser/Thr_kinase_AS"/>
</dbReference>
<comment type="catalytic activity">
    <reaction evidence="9">
        <text>L-seryl-[protein] + ATP = O-phospho-L-seryl-[protein] + ADP + H(+)</text>
        <dbReference type="Rhea" id="RHEA:17989"/>
        <dbReference type="Rhea" id="RHEA-COMP:9863"/>
        <dbReference type="Rhea" id="RHEA-COMP:11604"/>
        <dbReference type="ChEBI" id="CHEBI:15378"/>
        <dbReference type="ChEBI" id="CHEBI:29999"/>
        <dbReference type="ChEBI" id="CHEBI:30616"/>
        <dbReference type="ChEBI" id="CHEBI:83421"/>
        <dbReference type="ChEBI" id="CHEBI:456216"/>
        <dbReference type="EC" id="2.7.11.1"/>
    </reaction>
</comment>
<dbReference type="EMBL" id="PQIB02000002">
    <property type="protein sequence ID" value="RLN36496.1"/>
    <property type="molecule type" value="Genomic_DNA"/>
</dbReference>
<evidence type="ECO:0000256" key="2">
    <source>
        <dbReference type="ARBA" id="ARBA00012513"/>
    </source>
</evidence>
<keyword evidence="7 10" id="KW-0067">ATP-binding</keyword>
<dbReference type="PANTHER" id="PTHR43671">
    <property type="entry name" value="SERINE/THREONINE-PROTEIN KINASE NEK"/>
    <property type="match status" value="1"/>
</dbReference>
<accession>A0A3L6TID7</accession>
<evidence type="ECO:0000256" key="4">
    <source>
        <dbReference type="ARBA" id="ARBA00022679"/>
    </source>
</evidence>
<keyword evidence="15" id="KW-1185">Reference proteome</keyword>
<feature type="region of interest" description="Disordered" evidence="12">
    <location>
        <begin position="396"/>
        <end position="424"/>
    </location>
</feature>
<keyword evidence="5 10" id="KW-0547">Nucleotide-binding</keyword>
<evidence type="ECO:0000256" key="11">
    <source>
        <dbReference type="RuleBase" id="RU000304"/>
    </source>
</evidence>
<evidence type="ECO:0000256" key="6">
    <source>
        <dbReference type="ARBA" id="ARBA00022777"/>
    </source>
</evidence>
<keyword evidence="4" id="KW-0808">Transferase</keyword>
<feature type="compositionally biased region" description="Basic and acidic residues" evidence="12">
    <location>
        <begin position="283"/>
        <end position="294"/>
    </location>
</feature>
<dbReference type="GO" id="GO:0005524">
    <property type="term" value="F:ATP binding"/>
    <property type="evidence" value="ECO:0007669"/>
    <property type="project" value="UniProtKB-UniRule"/>
</dbReference>
<dbReference type="FunFam" id="3.30.200.20:FF:000108">
    <property type="entry name" value="Serine/threonine-protein kinase Nek2"/>
    <property type="match status" value="1"/>
</dbReference>
<sequence>MEQYEVLEQIGKGSFGSALLVRHKAEKKRYVLKKIRLARQTNRCRRSAHQEMELIAKVRNPYIVEYKEAWEEKGCYVCIVIGYCEGGDVSDAIKKAKSNHFSEERLCMWLVQLLMALDYLHVNHILHRDVKCSNIFLTKDQNIRLGDFGLAKVLTSDDLACSVVGTPSYMCPELLADIPYGSKSDIWSLGCCIYEMAALSPAFKASVSSNLIVFMKTNFTAAELLKHPHLQPYVFDLQLKSTLPRNLFSAKLPNKHDTNKAALSNAEDNCKLKYRKSHSFKLERGVKLDQETDTHGPPSSTRTGKDCPELLSEQMEGLSIQVTKNVVDEVIHEKHSKAPRPPAPTPRRSSSTPRRRLEPSKTFHARTTHKELTPPSIIDQSITKDKCTFQVLRSDSENYSDSPDIDLLGADNSPRSSSDWRQKRFDTRSYQQRAEALEGLLEFSAQLLQQERFEELGILLKPFGPGTASPRETAIWLSRSLKEVGF</sequence>
<evidence type="ECO:0000313" key="15">
    <source>
        <dbReference type="Proteomes" id="UP000275267"/>
    </source>
</evidence>
<dbReference type="InterPro" id="IPR011009">
    <property type="entry name" value="Kinase-like_dom_sf"/>
</dbReference>
<keyword evidence="3 11" id="KW-0723">Serine/threonine-protein kinase</keyword>
<dbReference type="STRING" id="4540.A0A3L6TID7"/>
<dbReference type="PROSITE" id="PS50011">
    <property type="entry name" value="PROTEIN_KINASE_DOM"/>
    <property type="match status" value="1"/>
</dbReference>
<protein>
    <recommendedName>
        <fullName evidence="2">non-specific serine/threonine protein kinase</fullName>
        <ecNumber evidence="2">2.7.11.1</ecNumber>
    </recommendedName>
</protein>
<dbReference type="InterPro" id="IPR000719">
    <property type="entry name" value="Prot_kinase_dom"/>
</dbReference>
<evidence type="ECO:0000256" key="9">
    <source>
        <dbReference type="ARBA" id="ARBA00048679"/>
    </source>
</evidence>
<gene>
    <name evidence="14" type="ORF">C2845_PM03G21270</name>
</gene>
<organism evidence="14 15">
    <name type="scientific">Panicum miliaceum</name>
    <name type="common">Proso millet</name>
    <name type="synonym">Broomcorn millet</name>
    <dbReference type="NCBI Taxonomy" id="4540"/>
    <lineage>
        <taxon>Eukaryota</taxon>
        <taxon>Viridiplantae</taxon>
        <taxon>Streptophyta</taxon>
        <taxon>Embryophyta</taxon>
        <taxon>Tracheophyta</taxon>
        <taxon>Spermatophyta</taxon>
        <taxon>Magnoliopsida</taxon>
        <taxon>Liliopsida</taxon>
        <taxon>Poales</taxon>
        <taxon>Poaceae</taxon>
        <taxon>PACMAD clade</taxon>
        <taxon>Panicoideae</taxon>
        <taxon>Panicodae</taxon>
        <taxon>Paniceae</taxon>
        <taxon>Panicinae</taxon>
        <taxon>Panicum</taxon>
        <taxon>Panicum sect. Panicum</taxon>
    </lineage>
</organism>
<feature type="region of interest" description="Disordered" evidence="12">
    <location>
        <begin position="283"/>
        <end position="307"/>
    </location>
</feature>
<reference evidence="15" key="1">
    <citation type="journal article" date="2019" name="Nat. Commun.">
        <title>The genome of broomcorn millet.</title>
        <authorList>
            <person name="Zou C."/>
            <person name="Miki D."/>
            <person name="Li D."/>
            <person name="Tang Q."/>
            <person name="Xiao L."/>
            <person name="Rajput S."/>
            <person name="Deng P."/>
            <person name="Jia W."/>
            <person name="Huang R."/>
            <person name="Zhang M."/>
            <person name="Sun Y."/>
            <person name="Hu J."/>
            <person name="Fu X."/>
            <person name="Schnable P.S."/>
            <person name="Li F."/>
            <person name="Zhang H."/>
            <person name="Feng B."/>
            <person name="Zhu X."/>
            <person name="Liu R."/>
            <person name="Schnable J.C."/>
            <person name="Zhu J.-K."/>
            <person name="Zhang H."/>
        </authorList>
    </citation>
    <scope>NUCLEOTIDE SEQUENCE [LARGE SCALE GENOMIC DNA]</scope>
</reference>
<dbReference type="Gene3D" id="3.30.200.20">
    <property type="entry name" value="Phosphorylase Kinase, domain 1"/>
    <property type="match status" value="1"/>
</dbReference>
<dbReference type="SMART" id="SM00220">
    <property type="entry name" value="S_TKc"/>
    <property type="match status" value="1"/>
</dbReference>
<proteinExistence type="inferred from homology"/>
<dbReference type="OrthoDB" id="248923at2759"/>
<comment type="caution">
    <text evidence="14">The sequence shown here is derived from an EMBL/GenBank/DDBJ whole genome shotgun (WGS) entry which is preliminary data.</text>
</comment>
<dbReference type="Proteomes" id="UP000275267">
    <property type="component" value="Unassembled WGS sequence"/>
</dbReference>
<dbReference type="PROSITE" id="PS00108">
    <property type="entry name" value="PROTEIN_KINASE_ST"/>
    <property type="match status" value="1"/>
</dbReference>
<dbReference type="GO" id="GO:0004674">
    <property type="term" value="F:protein serine/threonine kinase activity"/>
    <property type="evidence" value="ECO:0007669"/>
    <property type="project" value="UniProtKB-KW"/>
</dbReference>
<dbReference type="InterPro" id="IPR017441">
    <property type="entry name" value="Protein_kinase_ATP_BS"/>
</dbReference>
<dbReference type="Pfam" id="PF00069">
    <property type="entry name" value="Pkinase"/>
    <property type="match status" value="1"/>
</dbReference>
<dbReference type="EC" id="2.7.11.1" evidence="2"/>
<keyword evidence="6" id="KW-0418">Kinase</keyword>
<evidence type="ECO:0000256" key="10">
    <source>
        <dbReference type="PROSITE-ProRule" id="PRU10141"/>
    </source>
</evidence>
<feature type="region of interest" description="Disordered" evidence="12">
    <location>
        <begin position="333"/>
        <end position="379"/>
    </location>
</feature>
<evidence type="ECO:0000256" key="5">
    <source>
        <dbReference type="ARBA" id="ARBA00022741"/>
    </source>
</evidence>
<evidence type="ECO:0000256" key="12">
    <source>
        <dbReference type="SAM" id="MobiDB-lite"/>
    </source>
</evidence>
<evidence type="ECO:0000256" key="1">
    <source>
        <dbReference type="ARBA" id="ARBA00010886"/>
    </source>
</evidence>
<feature type="binding site" evidence="10">
    <location>
        <position position="33"/>
    </location>
    <ligand>
        <name>ATP</name>
        <dbReference type="ChEBI" id="CHEBI:30616"/>
    </ligand>
</feature>
<evidence type="ECO:0000259" key="13">
    <source>
        <dbReference type="PROSITE" id="PS50011"/>
    </source>
</evidence>
<dbReference type="Gene3D" id="1.10.510.10">
    <property type="entry name" value="Transferase(Phosphotransferase) domain 1"/>
    <property type="match status" value="1"/>
</dbReference>
<feature type="domain" description="Protein kinase" evidence="13">
    <location>
        <begin position="4"/>
        <end position="281"/>
    </location>
</feature>